<evidence type="ECO:0000313" key="2">
    <source>
        <dbReference type="EMBL" id="KAK9266577.1"/>
    </source>
</evidence>
<dbReference type="EMBL" id="JBBPBK010000100">
    <property type="protein sequence ID" value="KAK9266577.1"/>
    <property type="molecule type" value="Genomic_DNA"/>
</dbReference>
<dbReference type="Pfam" id="PF00646">
    <property type="entry name" value="F-box"/>
    <property type="match status" value="1"/>
</dbReference>
<sequence length="343" mass="38295">MTEFTELIPGLPEEIALECFTRLHYTDHQVATRVCRRWRELLQSKEFYYHRRQTGHTRKAACLVQALPVQTGSDGDKPVRPPAYGVSLFDPVSGIWERIDPVPKYPNGLPLFCQILSSEGKVVIVGGWDPVSYESVKDVFVYEFTTRRWRRGKDMPGKRSFFAAGELNGRVIVAGGHDESKNALSSAWVYDVRRDEWDELTPMGQERDECEGVVIGSEFWVVSGYGTESQGSFEGSAESLELGTGQWRRVEDAWGQTRCPRSCVGVGKDGKLFCWAESDSSVGVGACAVELGDRTFVSGSAYQGAPQGFFMVDKNEGQNDKLKRLDVPDRFLGFVQSGCCLEL</sequence>
<name>A0AAP0QZ61_LIQFO</name>
<dbReference type="SMART" id="SM00612">
    <property type="entry name" value="Kelch"/>
    <property type="match status" value="2"/>
</dbReference>
<dbReference type="Proteomes" id="UP001415857">
    <property type="component" value="Unassembled WGS sequence"/>
</dbReference>
<dbReference type="SMART" id="SM00256">
    <property type="entry name" value="FBOX"/>
    <property type="match status" value="1"/>
</dbReference>
<keyword evidence="3" id="KW-1185">Reference proteome</keyword>
<dbReference type="Gene3D" id="2.120.10.80">
    <property type="entry name" value="Kelch-type beta propeller"/>
    <property type="match status" value="1"/>
</dbReference>
<feature type="domain" description="F-box" evidence="1">
    <location>
        <begin position="5"/>
        <end position="51"/>
    </location>
</feature>
<dbReference type="GO" id="GO:2000762">
    <property type="term" value="P:regulation of phenylpropanoid metabolic process"/>
    <property type="evidence" value="ECO:0007669"/>
    <property type="project" value="InterPro"/>
</dbReference>
<reference evidence="2 3" key="1">
    <citation type="journal article" date="2024" name="Plant J.">
        <title>Genome sequences and population genomics reveal climatic adaptation and genomic divergence between two closely related sweetgum species.</title>
        <authorList>
            <person name="Xu W.Q."/>
            <person name="Ren C.Q."/>
            <person name="Zhang X.Y."/>
            <person name="Comes H.P."/>
            <person name="Liu X.H."/>
            <person name="Li Y.G."/>
            <person name="Kettle C.J."/>
            <person name="Jalonen R."/>
            <person name="Gaisberger H."/>
            <person name="Ma Y.Z."/>
            <person name="Qiu Y.X."/>
        </authorList>
    </citation>
    <scope>NUCLEOTIDE SEQUENCE [LARGE SCALE GENOMIC DNA]</scope>
    <source>
        <strain evidence="2">Hangzhou</strain>
    </source>
</reference>
<dbReference type="GO" id="GO:0080037">
    <property type="term" value="P:negative regulation of cytokinin-activated signaling pathway"/>
    <property type="evidence" value="ECO:0007669"/>
    <property type="project" value="InterPro"/>
</dbReference>
<comment type="caution">
    <text evidence="2">The sequence shown here is derived from an EMBL/GenBank/DDBJ whole genome shotgun (WGS) entry which is preliminary data.</text>
</comment>
<dbReference type="SUPFAM" id="SSF117281">
    <property type="entry name" value="Kelch motif"/>
    <property type="match status" value="1"/>
</dbReference>
<dbReference type="PROSITE" id="PS50181">
    <property type="entry name" value="FBOX"/>
    <property type="match status" value="1"/>
</dbReference>
<dbReference type="InterPro" id="IPR001810">
    <property type="entry name" value="F-box_dom"/>
</dbReference>
<protein>
    <recommendedName>
        <fullName evidence="1">F-box domain-containing protein</fullName>
    </recommendedName>
</protein>
<dbReference type="AlphaFoldDB" id="A0AAP0QZ61"/>
<evidence type="ECO:0000259" key="1">
    <source>
        <dbReference type="PROSITE" id="PS50181"/>
    </source>
</evidence>
<dbReference type="InterPro" id="IPR044595">
    <property type="entry name" value="KMD1-4"/>
</dbReference>
<dbReference type="CDD" id="cd22152">
    <property type="entry name" value="F-box_AtAFR-like"/>
    <property type="match status" value="1"/>
</dbReference>
<organism evidence="2 3">
    <name type="scientific">Liquidambar formosana</name>
    <name type="common">Formosan gum</name>
    <dbReference type="NCBI Taxonomy" id="63359"/>
    <lineage>
        <taxon>Eukaryota</taxon>
        <taxon>Viridiplantae</taxon>
        <taxon>Streptophyta</taxon>
        <taxon>Embryophyta</taxon>
        <taxon>Tracheophyta</taxon>
        <taxon>Spermatophyta</taxon>
        <taxon>Magnoliopsida</taxon>
        <taxon>eudicotyledons</taxon>
        <taxon>Gunneridae</taxon>
        <taxon>Pentapetalae</taxon>
        <taxon>Saxifragales</taxon>
        <taxon>Altingiaceae</taxon>
        <taxon>Liquidambar</taxon>
    </lineage>
</organism>
<gene>
    <name evidence="2" type="ORF">L1049_021642</name>
</gene>
<dbReference type="InterPro" id="IPR036047">
    <property type="entry name" value="F-box-like_dom_sf"/>
</dbReference>
<dbReference type="InterPro" id="IPR006652">
    <property type="entry name" value="Kelch_1"/>
</dbReference>
<dbReference type="PANTHER" id="PTHR46407">
    <property type="entry name" value="OS02G0208700 PROTEIN"/>
    <property type="match status" value="1"/>
</dbReference>
<accession>A0AAP0QZ61</accession>
<evidence type="ECO:0000313" key="3">
    <source>
        <dbReference type="Proteomes" id="UP001415857"/>
    </source>
</evidence>
<dbReference type="SUPFAM" id="SSF81383">
    <property type="entry name" value="F-box domain"/>
    <property type="match status" value="1"/>
</dbReference>
<dbReference type="Pfam" id="PF24681">
    <property type="entry name" value="Kelch_KLHDC2_KLHL20_DRC7"/>
    <property type="match status" value="1"/>
</dbReference>
<dbReference type="PANTHER" id="PTHR46407:SF4">
    <property type="entry name" value="F-BOX DOMAIN-CONTAINING PROTEIN"/>
    <property type="match status" value="1"/>
</dbReference>
<dbReference type="InterPro" id="IPR015915">
    <property type="entry name" value="Kelch-typ_b-propeller"/>
</dbReference>
<proteinExistence type="predicted"/>
<dbReference type="Gene3D" id="1.20.1280.50">
    <property type="match status" value="1"/>
</dbReference>